<gene>
    <name evidence="3" type="ORF">DW191_04790</name>
    <name evidence="2" type="ORF">DW986_06700</name>
    <name evidence="1" type="ORF">DXB61_04885</name>
</gene>
<dbReference type="EMBL" id="QRKC01000001">
    <property type="protein sequence ID" value="RHH80414.1"/>
    <property type="molecule type" value="Genomic_DNA"/>
</dbReference>
<comment type="caution">
    <text evidence="3">The sequence shown here is derived from an EMBL/GenBank/DDBJ whole genome shotgun (WGS) entry which is preliminary data.</text>
</comment>
<protein>
    <submittedName>
        <fullName evidence="3">Uncharacterized protein</fullName>
    </submittedName>
</protein>
<name>A0A3R5X2W3_9BACT</name>
<dbReference type="EMBL" id="QSUP01000004">
    <property type="protein sequence ID" value="RGN52890.1"/>
    <property type="molecule type" value="Genomic_DNA"/>
</dbReference>
<evidence type="ECO:0000313" key="2">
    <source>
        <dbReference type="EMBL" id="RGZ49450.1"/>
    </source>
</evidence>
<evidence type="ECO:0000313" key="6">
    <source>
        <dbReference type="Proteomes" id="UP000285173"/>
    </source>
</evidence>
<proteinExistence type="predicted"/>
<evidence type="ECO:0000313" key="5">
    <source>
        <dbReference type="Proteomes" id="UP000283732"/>
    </source>
</evidence>
<accession>A0A3R5X2W3</accession>
<organism evidence="3 5">
    <name type="scientific">Parabacteroides merdae</name>
    <dbReference type="NCBI Taxonomy" id="46503"/>
    <lineage>
        <taxon>Bacteria</taxon>
        <taxon>Pseudomonadati</taxon>
        <taxon>Bacteroidota</taxon>
        <taxon>Bacteroidia</taxon>
        <taxon>Bacteroidales</taxon>
        <taxon>Tannerellaceae</taxon>
        <taxon>Parabacteroides</taxon>
    </lineage>
</organism>
<dbReference type="Proteomes" id="UP000261088">
    <property type="component" value="Unassembled WGS sequence"/>
</dbReference>
<dbReference type="EMBL" id="QSEF01000007">
    <property type="protein sequence ID" value="RGZ49450.1"/>
    <property type="molecule type" value="Genomic_DNA"/>
</dbReference>
<sequence>MPSRENLYMLSVMYKHKRITVGVEMVNPFVDNYKRINETWNFQFGRNYQSGGKKIWNQDTDTGVMNTSK</sequence>
<dbReference type="Proteomes" id="UP000285173">
    <property type="component" value="Unassembled WGS sequence"/>
</dbReference>
<evidence type="ECO:0000313" key="3">
    <source>
        <dbReference type="EMBL" id="RHH80414.1"/>
    </source>
</evidence>
<dbReference type="AlphaFoldDB" id="A0A3R5X2W3"/>
<reference evidence="4 5" key="1">
    <citation type="submission" date="2018-08" db="EMBL/GenBank/DDBJ databases">
        <title>A genome reference for cultivated species of the human gut microbiota.</title>
        <authorList>
            <person name="Zou Y."/>
            <person name="Xue W."/>
            <person name="Luo G."/>
        </authorList>
    </citation>
    <scope>NUCLEOTIDE SEQUENCE [LARGE SCALE GENOMIC DNA]</scope>
    <source>
        <strain evidence="3 5">AM16-50</strain>
        <strain evidence="2 6">AM50-15</strain>
        <strain evidence="1 4">OM05-11AA</strain>
    </source>
</reference>
<evidence type="ECO:0000313" key="4">
    <source>
        <dbReference type="Proteomes" id="UP000261088"/>
    </source>
</evidence>
<evidence type="ECO:0000313" key="1">
    <source>
        <dbReference type="EMBL" id="RGN52890.1"/>
    </source>
</evidence>
<dbReference type="Proteomes" id="UP000283732">
    <property type="component" value="Unassembled WGS sequence"/>
</dbReference>